<dbReference type="AlphaFoldDB" id="A0A7C4DAB1"/>
<dbReference type="EMBL" id="DTBJ01000033">
    <property type="protein sequence ID" value="HGM58793.1"/>
    <property type="molecule type" value="Genomic_DNA"/>
</dbReference>
<feature type="transmembrane region" description="Helical" evidence="1">
    <location>
        <begin position="132"/>
        <end position="151"/>
    </location>
</feature>
<keyword evidence="1" id="KW-1133">Transmembrane helix</keyword>
<accession>A0A7C4DAB1</accession>
<feature type="transmembrane region" description="Helical" evidence="1">
    <location>
        <begin position="308"/>
        <end position="328"/>
    </location>
</feature>
<keyword evidence="1" id="KW-0812">Transmembrane</keyword>
<keyword evidence="1" id="KW-0472">Membrane</keyword>
<name>A0A7C4DAB1_STAMA</name>
<feature type="transmembrane region" description="Helical" evidence="1">
    <location>
        <begin position="265"/>
        <end position="287"/>
    </location>
</feature>
<feature type="transmembrane region" description="Helical" evidence="1">
    <location>
        <begin position="171"/>
        <end position="193"/>
    </location>
</feature>
<feature type="transmembrane region" description="Helical" evidence="1">
    <location>
        <begin position="46"/>
        <end position="63"/>
    </location>
</feature>
<feature type="transmembrane region" description="Helical" evidence="1">
    <location>
        <begin position="93"/>
        <end position="111"/>
    </location>
</feature>
<feature type="transmembrane region" description="Helical" evidence="1">
    <location>
        <begin position="241"/>
        <end position="259"/>
    </location>
</feature>
<feature type="transmembrane region" description="Helical" evidence="1">
    <location>
        <begin position="22"/>
        <end position="40"/>
    </location>
</feature>
<proteinExistence type="predicted"/>
<evidence type="ECO:0000313" key="2">
    <source>
        <dbReference type="EMBL" id="HGM58793.1"/>
    </source>
</evidence>
<reference evidence="2" key="1">
    <citation type="journal article" date="2020" name="mSystems">
        <title>Genome- and Community-Level Interaction Insights into Carbon Utilization and Element Cycling Functions of Hydrothermarchaeota in Hydrothermal Sediment.</title>
        <authorList>
            <person name="Zhou Z."/>
            <person name="Liu Y."/>
            <person name="Xu W."/>
            <person name="Pan J."/>
            <person name="Luo Z.H."/>
            <person name="Li M."/>
        </authorList>
    </citation>
    <scope>NUCLEOTIDE SEQUENCE [LARGE SCALE GENOMIC DNA]</scope>
    <source>
        <strain evidence="2">SpSt-642</strain>
    </source>
</reference>
<protein>
    <submittedName>
        <fullName evidence="2">Uncharacterized protein</fullName>
    </submittedName>
</protein>
<gene>
    <name evidence="2" type="ORF">ENU14_04335</name>
</gene>
<evidence type="ECO:0000256" key="1">
    <source>
        <dbReference type="SAM" id="Phobius"/>
    </source>
</evidence>
<sequence>MTTNIFYEETGYRPETIWIKKSIYTVLTIIPFSMSLMPIFFSDNMIAILLVLISISLYIIGCYKLNTLLTYISILFAFIVQKIFLNIFNLNFFILNTIWIFLSEYFVELILREKTFIKINVRKISLIYTLQVIAILIAYIILAIFVAHIINYTYDQILNSTPMVLQLFYRIFIETRIGAIIFIVLIVYLTYLFMNEYIYGLINDLLFTTKKYVLDYARDFVYKEYGIIVNNDDSFNKIYRMILYSIVYMFLFPFFYILVEIFNLGIQHFILLILINLGISYVIYYIINQFIKRFMNIEPTISKPTNGSLLFKISLVFLIVYLFLIFYYSPQSSLDILFTAIGLNKPNSTRTSVFSNIVTNAYIELSRFFYDIMEKYVFYLTRTYNELLYLLEIIIRFIWG</sequence>
<feature type="transmembrane region" description="Helical" evidence="1">
    <location>
        <begin position="68"/>
        <end position="87"/>
    </location>
</feature>
<organism evidence="2">
    <name type="scientific">Staphylothermus marinus</name>
    <dbReference type="NCBI Taxonomy" id="2280"/>
    <lineage>
        <taxon>Archaea</taxon>
        <taxon>Thermoproteota</taxon>
        <taxon>Thermoprotei</taxon>
        <taxon>Desulfurococcales</taxon>
        <taxon>Desulfurococcaceae</taxon>
        <taxon>Staphylothermus</taxon>
    </lineage>
</organism>
<comment type="caution">
    <text evidence="2">The sequence shown here is derived from an EMBL/GenBank/DDBJ whole genome shotgun (WGS) entry which is preliminary data.</text>
</comment>